<feature type="region of interest" description="Disordered" evidence="1">
    <location>
        <begin position="286"/>
        <end position="316"/>
    </location>
</feature>
<name>A0A5B0LPB8_PUCGR</name>
<evidence type="ECO:0000313" key="3">
    <source>
        <dbReference type="Proteomes" id="UP000325313"/>
    </source>
</evidence>
<dbReference type="EMBL" id="VDEP01000510">
    <property type="protein sequence ID" value="KAA1065418.1"/>
    <property type="molecule type" value="Genomic_DNA"/>
</dbReference>
<dbReference type="Proteomes" id="UP000325313">
    <property type="component" value="Unassembled WGS sequence"/>
</dbReference>
<protein>
    <submittedName>
        <fullName evidence="2">Uncharacterized protein</fullName>
    </submittedName>
</protein>
<reference evidence="2 3" key="1">
    <citation type="submission" date="2019-05" db="EMBL/GenBank/DDBJ databases">
        <title>Emergence of the Ug99 lineage of the wheat stem rust pathogen through somatic hybridization.</title>
        <authorList>
            <person name="Li F."/>
            <person name="Upadhyaya N.M."/>
            <person name="Sperschneider J."/>
            <person name="Matny O."/>
            <person name="Nguyen-Phuc H."/>
            <person name="Mago R."/>
            <person name="Raley C."/>
            <person name="Miller M.E."/>
            <person name="Silverstein K.A.T."/>
            <person name="Henningsen E."/>
            <person name="Hirsch C.D."/>
            <person name="Visser B."/>
            <person name="Pretorius Z.A."/>
            <person name="Steffenson B.J."/>
            <person name="Schwessinger B."/>
            <person name="Dodds P.N."/>
            <person name="Figueroa M."/>
        </authorList>
    </citation>
    <scope>NUCLEOTIDE SEQUENCE [LARGE SCALE GENOMIC DNA]</scope>
    <source>
        <strain evidence="2 3">Ug99</strain>
    </source>
</reference>
<comment type="caution">
    <text evidence="2">The sequence shown here is derived from an EMBL/GenBank/DDBJ whole genome shotgun (WGS) entry which is preliminary data.</text>
</comment>
<gene>
    <name evidence="2" type="ORF">PGTUg99_018536</name>
</gene>
<proteinExistence type="predicted"/>
<evidence type="ECO:0000313" key="2">
    <source>
        <dbReference type="EMBL" id="KAA1065418.1"/>
    </source>
</evidence>
<feature type="compositionally biased region" description="Pro residues" evidence="1">
    <location>
        <begin position="240"/>
        <end position="252"/>
    </location>
</feature>
<organism evidence="2 3">
    <name type="scientific">Puccinia graminis f. sp. tritici</name>
    <dbReference type="NCBI Taxonomy" id="56615"/>
    <lineage>
        <taxon>Eukaryota</taxon>
        <taxon>Fungi</taxon>
        <taxon>Dikarya</taxon>
        <taxon>Basidiomycota</taxon>
        <taxon>Pucciniomycotina</taxon>
        <taxon>Pucciniomycetes</taxon>
        <taxon>Pucciniales</taxon>
        <taxon>Pucciniaceae</taxon>
        <taxon>Puccinia</taxon>
    </lineage>
</organism>
<sequence length="316" mass="34426">MMRYLCMHRISYIVAPYWFPNNTNGQETQPNQPPQILTNEPPMIDTEKTQTQDQQEYQAVHPLAAEAEDVFTMAELLSIAGLDLTHSVISTGFETAEVSVMRLNSIFGSNKSSCTLSAIIMLVQSKLLHDPRSTPSHLSTLTGLVALTKAITAFAFLKLTTTRCTTASMKMRVVWDATMIPESVTKSKSLADGIDYQLEAKKCSRTEVRGSLRPTDFLQTGNPTPPPATPTPPVSTYLPPQNPTPSPIPLGTPAPQQRLHRPRPRPLNGQQVLCLLLLRSSVPSLSPQTSALTNLVSSPPAHSSPSISLSSCPTRS</sequence>
<dbReference type="AlphaFoldDB" id="A0A5B0LPB8"/>
<feature type="compositionally biased region" description="Low complexity" evidence="1">
    <location>
        <begin position="297"/>
        <end position="316"/>
    </location>
</feature>
<evidence type="ECO:0000256" key="1">
    <source>
        <dbReference type="SAM" id="MobiDB-lite"/>
    </source>
</evidence>
<feature type="region of interest" description="Disordered" evidence="1">
    <location>
        <begin position="209"/>
        <end position="266"/>
    </location>
</feature>
<accession>A0A5B0LPB8</accession>
<feature type="compositionally biased region" description="Pro residues" evidence="1">
    <location>
        <begin position="223"/>
        <end position="233"/>
    </location>
</feature>